<dbReference type="Gene3D" id="1.10.20.10">
    <property type="entry name" value="Histone, subunit A"/>
    <property type="match status" value="1"/>
</dbReference>
<keyword evidence="3" id="KW-0805">Transcription regulation</keyword>
<dbReference type="GO" id="GO:0016251">
    <property type="term" value="F:RNA polymerase II general transcription initiation factor activity"/>
    <property type="evidence" value="ECO:0007669"/>
    <property type="project" value="TreeGrafter"/>
</dbReference>
<dbReference type="InterPro" id="IPR045127">
    <property type="entry name" value="TAF11-like"/>
</dbReference>
<keyword evidence="4" id="KW-0804">Transcription</keyword>
<comment type="similarity">
    <text evidence="2">Belongs to the TAF11 family.</text>
</comment>
<feature type="compositionally biased region" description="Acidic residues" evidence="6">
    <location>
        <begin position="55"/>
        <end position="67"/>
    </location>
</feature>
<dbReference type="AlphaFoldDB" id="A0A2N9IQF4"/>
<name>A0A2N9IQF4_FAGSY</name>
<feature type="region of interest" description="Disordered" evidence="6">
    <location>
        <begin position="1"/>
        <end position="69"/>
    </location>
</feature>
<accession>A0A2N9IQF4</accession>
<evidence type="ECO:0000256" key="6">
    <source>
        <dbReference type="SAM" id="MobiDB-lite"/>
    </source>
</evidence>
<sequence length="159" mass="18195">MDPFEVAFEDVEELPPDSPTASSVDNESQFRTPTNALPSPALTVSTATNASTGNNEDDDEEEEEDNVDINIRDMAFKSDPDKAAKTQAILSQFTVEQMERYEFFRRSRFKKADMRKFAARMVMTERKDSGPIRPCHIREAYRRLKLEGKVPKKSVPRLF</sequence>
<dbReference type="GO" id="GO:0051123">
    <property type="term" value="P:RNA polymerase II preinitiation complex assembly"/>
    <property type="evidence" value="ECO:0007669"/>
    <property type="project" value="InterPro"/>
</dbReference>
<evidence type="ECO:0000256" key="5">
    <source>
        <dbReference type="ARBA" id="ARBA00023242"/>
    </source>
</evidence>
<dbReference type="SUPFAM" id="SSF47113">
    <property type="entry name" value="Histone-fold"/>
    <property type="match status" value="1"/>
</dbReference>
<dbReference type="GO" id="GO:0046982">
    <property type="term" value="F:protein heterodimerization activity"/>
    <property type="evidence" value="ECO:0007669"/>
    <property type="project" value="InterPro"/>
</dbReference>
<dbReference type="CDD" id="cd08048">
    <property type="entry name" value="HFD_TAF11"/>
    <property type="match status" value="1"/>
</dbReference>
<evidence type="ECO:0000256" key="3">
    <source>
        <dbReference type="ARBA" id="ARBA00023015"/>
    </source>
</evidence>
<comment type="subcellular location">
    <subcellularLocation>
        <location evidence="1">Nucleus</location>
    </subcellularLocation>
</comment>
<dbReference type="PANTHER" id="PTHR13218">
    <property type="entry name" value="TRANSCRIPTION INITIATION FACTOR TFIID SUBUNIT 11-RELATED"/>
    <property type="match status" value="1"/>
</dbReference>
<dbReference type="InterPro" id="IPR009072">
    <property type="entry name" value="Histone-fold"/>
</dbReference>
<dbReference type="PANTHER" id="PTHR13218:SF8">
    <property type="entry name" value="TRANSCRIPTION INITIATION FACTOR TFIID SUBUNIT 11"/>
    <property type="match status" value="1"/>
</dbReference>
<evidence type="ECO:0000313" key="8">
    <source>
        <dbReference type="EMBL" id="SPD26758.1"/>
    </source>
</evidence>
<evidence type="ECO:0000256" key="2">
    <source>
        <dbReference type="ARBA" id="ARBA00009788"/>
    </source>
</evidence>
<proteinExistence type="inferred from homology"/>
<evidence type="ECO:0000256" key="4">
    <source>
        <dbReference type="ARBA" id="ARBA00023163"/>
    </source>
</evidence>
<dbReference type="GO" id="GO:0005669">
    <property type="term" value="C:transcription factor TFIID complex"/>
    <property type="evidence" value="ECO:0007669"/>
    <property type="project" value="InterPro"/>
</dbReference>
<keyword evidence="5" id="KW-0539">Nucleus</keyword>
<feature type="compositionally biased region" description="Polar residues" evidence="6">
    <location>
        <begin position="19"/>
        <end position="53"/>
    </location>
</feature>
<dbReference type="EMBL" id="OIVN01006164">
    <property type="protein sequence ID" value="SPD26758.1"/>
    <property type="molecule type" value="Genomic_DNA"/>
</dbReference>
<dbReference type="Pfam" id="PF04719">
    <property type="entry name" value="TAFII28"/>
    <property type="match status" value="1"/>
</dbReference>
<dbReference type="InterPro" id="IPR006809">
    <property type="entry name" value="TAFII28_dom"/>
</dbReference>
<organism evidence="8">
    <name type="scientific">Fagus sylvatica</name>
    <name type="common">Beechnut</name>
    <dbReference type="NCBI Taxonomy" id="28930"/>
    <lineage>
        <taxon>Eukaryota</taxon>
        <taxon>Viridiplantae</taxon>
        <taxon>Streptophyta</taxon>
        <taxon>Embryophyta</taxon>
        <taxon>Tracheophyta</taxon>
        <taxon>Spermatophyta</taxon>
        <taxon>Magnoliopsida</taxon>
        <taxon>eudicotyledons</taxon>
        <taxon>Gunneridae</taxon>
        <taxon>Pentapetalae</taxon>
        <taxon>rosids</taxon>
        <taxon>fabids</taxon>
        <taxon>Fagales</taxon>
        <taxon>Fagaceae</taxon>
        <taxon>Fagus</taxon>
    </lineage>
</organism>
<feature type="domain" description="TAFII28-like protein" evidence="7">
    <location>
        <begin position="89"/>
        <end position="119"/>
    </location>
</feature>
<reference evidence="8" key="1">
    <citation type="submission" date="2018-02" db="EMBL/GenBank/DDBJ databases">
        <authorList>
            <person name="Cohen D.B."/>
            <person name="Kent A.D."/>
        </authorList>
    </citation>
    <scope>NUCLEOTIDE SEQUENCE</scope>
</reference>
<evidence type="ECO:0000259" key="7">
    <source>
        <dbReference type="Pfam" id="PF04719"/>
    </source>
</evidence>
<gene>
    <name evidence="8" type="ORF">FSB_LOCUS54640</name>
</gene>
<protein>
    <recommendedName>
        <fullName evidence="7">TAFII28-like protein domain-containing protein</fullName>
    </recommendedName>
</protein>
<evidence type="ECO:0000256" key="1">
    <source>
        <dbReference type="ARBA" id="ARBA00004123"/>
    </source>
</evidence>